<dbReference type="RefSeq" id="WP_036751578.1">
    <property type="nucleotide sequence ID" value="NZ_JAGSGC010000001.1"/>
</dbReference>
<feature type="transmembrane region" description="Helical" evidence="1">
    <location>
        <begin position="54"/>
        <end position="71"/>
    </location>
</feature>
<accession>A0A066RW73</accession>
<dbReference type="Proteomes" id="UP000027192">
    <property type="component" value="Unassembled WGS sequence"/>
</dbReference>
<feature type="transmembrane region" description="Helical" evidence="1">
    <location>
        <begin position="12"/>
        <end position="34"/>
    </location>
</feature>
<evidence type="ECO:0000313" key="3">
    <source>
        <dbReference type="Proteomes" id="UP000027192"/>
    </source>
</evidence>
<keyword evidence="1" id="KW-0472">Membrane</keyword>
<name>A0A066RW73_9GAMM</name>
<dbReference type="EMBL" id="JMIB01000017">
    <property type="protein sequence ID" value="KDM91957.1"/>
    <property type="molecule type" value="Genomic_DNA"/>
</dbReference>
<proteinExistence type="predicted"/>
<protein>
    <submittedName>
        <fullName evidence="2">Uncharacterized protein</fullName>
    </submittedName>
</protein>
<keyword evidence="3" id="KW-1185">Reference proteome</keyword>
<dbReference type="AlphaFoldDB" id="A0A066RW73"/>
<reference evidence="2 3" key="1">
    <citation type="submission" date="2014-04" db="EMBL/GenBank/DDBJ databases">
        <title>Draft genome sequence of Photobacterium halotolerans S2753: a solonamide, ngercheumicin and holomycin producer.</title>
        <authorList>
            <person name="Machado H.R."/>
            <person name="Gram L."/>
        </authorList>
    </citation>
    <scope>NUCLEOTIDE SEQUENCE [LARGE SCALE GENOMIC DNA]</scope>
    <source>
        <strain evidence="2 3">S2753</strain>
    </source>
</reference>
<keyword evidence="1" id="KW-0812">Transmembrane</keyword>
<comment type="caution">
    <text evidence="2">The sequence shown here is derived from an EMBL/GenBank/DDBJ whole genome shotgun (WGS) entry which is preliminary data.</text>
</comment>
<feature type="transmembrane region" description="Helical" evidence="1">
    <location>
        <begin position="83"/>
        <end position="105"/>
    </location>
</feature>
<evidence type="ECO:0000313" key="2">
    <source>
        <dbReference type="EMBL" id="KDM91957.1"/>
    </source>
</evidence>
<dbReference type="OrthoDB" id="5815197at2"/>
<gene>
    <name evidence="2" type="ORF">EA58_09530</name>
</gene>
<feature type="transmembrane region" description="Helical" evidence="1">
    <location>
        <begin position="137"/>
        <end position="167"/>
    </location>
</feature>
<sequence>MKRVSLSTYGGLAISVLTAVAVVMVVAPVLSNLFRSNPASFPSAGLPLSPEFGSYWQWLAVVAVLVQLMSLKLLTTSPLLGKGLALFATMVLFPLGLIFLMCYWVDCHRWRLRQLQEVKFELKPEHPQFGFCDEDPLAFGLAGVGILMLIVGMPLGALAILAGLVIFARNLAGKKKTALMVTSEALYLTPNPWLGCYRIPFSQIAAVSMVKNQLKLQLDCGEGKPLMLSVNLNAFDRDLRRQARDVLLEKLAHAGLLHEPVVA</sequence>
<keyword evidence="1" id="KW-1133">Transmembrane helix</keyword>
<evidence type="ECO:0000256" key="1">
    <source>
        <dbReference type="SAM" id="Phobius"/>
    </source>
</evidence>
<organism evidence="2 3">
    <name type="scientific">Photobacterium galatheae</name>
    <dbReference type="NCBI Taxonomy" id="1654360"/>
    <lineage>
        <taxon>Bacteria</taxon>
        <taxon>Pseudomonadati</taxon>
        <taxon>Pseudomonadota</taxon>
        <taxon>Gammaproteobacteria</taxon>
        <taxon>Vibrionales</taxon>
        <taxon>Vibrionaceae</taxon>
        <taxon>Photobacterium</taxon>
    </lineage>
</organism>